<dbReference type="AlphaFoldDB" id="A0A559KAP5"/>
<dbReference type="InterPro" id="IPR015943">
    <property type="entry name" value="WD40/YVTN_repeat-like_dom_sf"/>
</dbReference>
<dbReference type="EMBL" id="VNJI01000016">
    <property type="protein sequence ID" value="TVY09208.1"/>
    <property type="molecule type" value="Genomic_DNA"/>
</dbReference>
<evidence type="ECO:0000313" key="3">
    <source>
        <dbReference type="Proteomes" id="UP000317036"/>
    </source>
</evidence>
<dbReference type="SUPFAM" id="SSF82171">
    <property type="entry name" value="DPP6 N-terminal domain-like"/>
    <property type="match status" value="1"/>
</dbReference>
<dbReference type="Pfam" id="PF14583">
    <property type="entry name" value="Pectate_lyase22"/>
    <property type="match status" value="1"/>
</dbReference>
<dbReference type="OrthoDB" id="8432779at2"/>
<dbReference type="GO" id="GO:0045490">
    <property type="term" value="P:pectin catabolic process"/>
    <property type="evidence" value="ECO:0007669"/>
    <property type="project" value="InterPro"/>
</dbReference>
<dbReference type="InterPro" id="IPR027946">
    <property type="entry name" value="Ogl_dom"/>
</dbReference>
<accession>A0A559KAP5</accession>
<comment type="caution">
    <text evidence="2">The sequence shown here is derived from an EMBL/GenBank/DDBJ whole genome shotgun (WGS) entry which is preliminary data.</text>
</comment>
<evidence type="ECO:0000313" key="2">
    <source>
        <dbReference type="EMBL" id="TVY09208.1"/>
    </source>
</evidence>
<organism evidence="2 3">
    <name type="scientific">Paenibacillus cremeus</name>
    <dbReference type="NCBI Taxonomy" id="2163881"/>
    <lineage>
        <taxon>Bacteria</taxon>
        <taxon>Bacillati</taxon>
        <taxon>Bacillota</taxon>
        <taxon>Bacilli</taxon>
        <taxon>Bacillales</taxon>
        <taxon>Paenibacillaceae</taxon>
        <taxon>Paenibacillus</taxon>
    </lineage>
</organism>
<proteinExistence type="predicted"/>
<dbReference type="GO" id="GO:0047487">
    <property type="term" value="F:oligogalacturonide lyase activity"/>
    <property type="evidence" value="ECO:0007669"/>
    <property type="project" value="InterPro"/>
</dbReference>
<keyword evidence="2" id="KW-0456">Lyase</keyword>
<dbReference type="Gene3D" id="2.130.10.10">
    <property type="entry name" value="YVTN repeat-like/Quinoprotein amine dehydrogenase"/>
    <property type="match status" value="1"/>
</dbReference>
<sequence length="424" mass="48984">MTKLYTCQPSRFQTGSWEGFVLGFRLTEVGDTGERMQGTWYNPEYREYRDKLSGRRIVQLTDYFTHSNHLYFTNETFYQGDIIFKSQRGNASNLFRLKMDSMQIVQLTDLPQPSYHDRYFDRLLLSYVHEGNDEVYMFYLGQVLALNLKTLQQRVLYDTTEGYYLSSGSPSADGKYIVVSINENKVHREFEGGFYETWAAYPETRLIRIEIETGRTDTVYVEPYWIKHVNMSPTVPHLLTFCHEGPWDKIDHRVWLLDLTTGKTAKLVPDQGPMKSVGHEYWFTDGVRLGYHGRKVQPDGQIHGYFGSIRYDNTEQTEVDFPFTSHHFHSNDLELIVGDGQRITNPHVLLWKRNGYGFDQPRVLAYHGGMAINAATHVHPRFTADASQVLYTSDRGGYANLYLAEVGDVEDLPLLAEVQASKQA</sequence>
<name>A0A559KAP5_9BACL</name>
<dbReference type="Proteomes" id="UP000317036">
    <property type="component" value="Unassembled WGS sequence"/>
</dbReference>
<gene>
    <name evidence="2" type="ORF">FPZ49_14810</name>
</gene>
<protein>
    <submittedName>
        <fullName evidence="2">Oligogalacturonide lyase</fullName>
    </submittedName>
</protein>
<evidence type="ECO:0000259" key="1">
    <source>
        <dbReference type="Pfam" id="PF14583"/>
    </source>
</evidence>
<keyword evidence="3" id="KW-1185">Reference proteome</keyword>
<feature type="domain" description="Oligogalacturonate lyase" evidence="1">
    <location>
        <begin position="44"/>
        <end position="408"/>
    </location>
</feature>
<reference evidence="2 3" key="1">
    <citation type="submission" date="2019-07" db="EMBL/GenBank/DDBJ databases">
        <authorList>
            <person name="Kim J."/>
        </authorList>
    </citation>
    <scope>NUCLEOTIDE SEQUENCE [LARGE SCALE GENOMIC DNA]</scope>
    <source>
        <strain evidence="2 3">JC52</strain>
    </source>
</reference>